<evidence type="ECO:0000313" key="3">
    <source>
        <dbReference type="EMBL" id="AMF94494.2"/>
    </source>
</evidence>
<reference evidence="3" key="2">
    <citation type="submission" date="2018-01" db="EMBL/GenBank/DDBJ databases">
        <title>FDA dAtabase for Regulatory Grade micrObial Sequences (FDA-ARGOS): Supporting development and validation of Infectious Disease Dx tests.</title>
        <authorList>
            <person name="Hoffmann M."/>
            <person name="Allard M."/>
            <person name="Evans P."/>
            <person name="Brown E."/>
            <person name="Tallon L."/>
            <person name="Sadzewicz L."/>
            <person name="Sengamalay N."/>
            <person name="Ott S."/>
            <person name="Godinez A."/>
            <person name="Nagaraj S."/>
            <person name="Vyas G."/>
            <person name="Aluvathingal J."/>
            <person name="Nadendla S."/>
            <person name="Geyer C."/>
            <person name="Sichtig H."/>
        </authorList>
    </citation>
    <scope>NUCLEOTIDE SEQUENCE</scope>
    <source>
        <strain evidence="3">ATCC 33809</strain>
    </source>
</reference>
<keyword evidence="1" id="KW-0812">Transmembrane</keyword>
<name>A0AAX2LMZ7_VIBFL</name>
<keyword evidence="1" id="KW-0472">Membrane</keyword>
<reference evidence="5" key="1">
    <citation type="submission" date="2015-12" db="EMBL/GenBank/DDBJ databases">
        <title>FDA dAtabase for Regulatory Grade micrObial Sequences (FDA-ARGOS): Supporting development and validation of Infectious Disease Dx tests.</title>
        <authorList>
            <person name="Hoffmann M."/>
            <person name="Allard M."/>
            <person name="Evans P."/>
            <person name="Brown E."/>
            <person name="Tallon L.J."/>
            <person name="Sadzewicz L."/>
            <person name="Sengamalay N."/>
            <person name="Ott S."/>
            <person name="Godinez A."/>
            <person name="Nagaraj S."/>
            <person name="Vyas G."/>
            <person name="Aluvathingal J."/>
            <person name="Nadendla S."/>
            <person name="Geyer C."/>
            <person name="Sichtig H."/>
        </authorList>
    </citation>
    <scope>NUCLEOTIDE SEQUENCE [LARGE SCALE GENOMIC DNA]</scope>
    <source>
        <strain evidence="5">ATCC 33809</strain>
    </source>
</reference>
<sequence length="486" mass="52910">MGWLMQAAINTCLTLLLLLSVFLSASSHAEDDTLCPIGFQRTFQWKYTEFGVYPKEGFCSSLDNCRYRFNTSTCDDGNVLCSGIGFGDGFYCGDDNSLPTCDDNNNCEAPTPDPSDPLDPKLVSYDVACGSYFYDQGNTKGWSGKCDGSLHVPDYTEPLNYLKGVMQDARRLTFGNAQALEHLKKTVDTLPSDINNAMEMSENRLIERMDDTMSSANSTIVTRLDTMISGGVSLIPETNTKLEEIYVEARLANLNAFSAMSSNSRILGIEQLLFMEVMPSLNTLKSDTTDLRKSSAKLSKDTAENFTTTNGKIDSLESTTSGNFDATNTKIDGLADGLKALSEQISAGSGTGSGDVDLSGIESRLKGIQDTLNGVGLSGRAFEGQVDFEGNGLYGSDAIDKLQGEIEQLQEQYQEQMGQFKSLFTFDESQLNSGEYVKHEWTFTFANGRTNSFSSGVFPALLQNANFIAAVLLFLAVLLGIKALTD</sequence>
<keyword evidence="2" id="KW-0732">Signal</keyword>
<reference evidence="4 6" key="3">
    <citation type="submission" date="2018-06" db="EMBL/GenBank/DDBJ databases">
        <authorList>
            <consortium name="Pathogen Informatics"/>
            <person name="Doyle S."/>
        </authorList>
    </citation>
    <scope>NUCLEOTIDE SEQUENCE [LARGE SCALE GENOMIC DNA]</scope>
    <source>
        <strain evidence="4 6">NCTC11327</strain>
    </source>
</reference>
<evidence type="ECO:0000313" key="6">
    <source>
        <dbReference type="Proteomes" id="UP000254626"/>
    </source>
</evidence>
<feature type="transmembrane region" description="Helical" evidence="1">
    <location>
        <begin position="467"/>
        <end position="485"/>
    </location>
</feature>
<protein>
    <submittedName>
        <fullName evidence="4">Uncharacterized protein</fullName>
    </submittedName>
</protein>
<evidence type="ECO:0000256" key="2">
    <source>
        <dbReference type="SAM" id="SignalP"/>
    </source>
</evidence>
<dbReference type="EMBL" id="CP014035">
    <property type="protein sequence ID" value="AMF94494.2"/>
    <property type="molecule type" value="Genomic_DNA"/>
</dbReference>
<organism evidence="4 6">
    <name type="scientific">Vibrio fluvialis</name>
    <dbReference type="NCBI Taxonomy" id="676"/>
    <lineage>
        <taxon>Bacteria</taxon>
        <taxon>Pseudomonadati</taxon>
        <taxon>Pseudomonadota</taxon>
        <taxon>Gammaproteobacteria</taxon>
        <taxon>Vibrionales</taxon>
        <taxon>Vibrionaceae</taxon>
        <taxon>Vibrio</taxon>
    </lineage>
</organism>
<keyword evidence="1" id="KW-1133">Transmembrane helix</keyword>
<dbReference type="Proteomes" id="UP000254626">
    <property type="component" value="Unassembled WGS sequence"/>
</dbReference>
<evidence type="ECO:0000256" key="1">
    <source>
        <dbReference type="SAM" id="Phobius"/>
    </source>
</evidence>
<accession>A0AAX2LMZ7</accession>
<evidence type="ECO:0000313" key="4">
    <source>
        <dbReference type="EMBL" id="SUP24437.1"/>
    </source>
</evidence>
<keyword evidence="5" id="KW-1185">Reference proteome</keyword>
<evidence type="ECO:0000313" key="5">
    <source>
        <dbReference type="Proteomes" id="UP000057088"/>
    </source>
</evidence>
<feature type="chain" id="PRO_5043410365" evidence="2">
    <location>
        <begin position="30"/>
        <end position="486"/>
    </location>
</feature>
<proteinExistence type="predicted"/>
<dbReference type="EMBL" id="UHIP01000001">
    <property type="protein sequence ID" value="SUP24437.1"/>
    <property type="molecule type" value="Genomic_DNA"/>
</dbReference>
<gene>
    <name evidence="3" type="ORF">AL536_13570</name>
    <name evidence="4" type="ORF">NCTC11327_01458</name>
</gene>
<feature type="signal peptide" evidence="2">
    <location>
        <begin position="1"/>
        <end position="29"/>
    </location>
</feature>
<dbReference type="AlphaFoldDB" id="A0AAX2LMZ7"/>
<dbReference type="Proteomes" id="UP000057088">
    <property type="component" value="Chromosome 2"/>
</dbReference>